<dbReference type="PANTHER" id="PTHR14226">
    <property type="entry name" value="NEUROPATHY TARGET ESTERASE/SWISS CHEESE D.MELANOGASTER"/>
    <property type="match status" value="1"/>
</dbReference>
<dbReference type="InterPro" id="IPR002641">
    <property type="entry name" value="PNPLA_dom"/>
</dbReference>
<feature type="short sequence motif" description="GXSXG" evidence="4">
    <location>
        <begin position="42"/>
        <end position="46"/>
    </location>
</feature>
<keyword evidence="7" id="KW-1185">Reference proteome</keyword>
<evidence type="ECO:0000256" key="4">
    <source>
        <dbReference type="PROSITE-ProRule" id="PRU01161"/>
    </source>
</evidence>
<dbReference type="Proteomes" id="UP001164187">
    <property type="component" value="Chromosome"/>
</dbReference>
<dbReference type="InterPro" id="IPR016035">
    <property type="entry name" value="Acyl_Trfase/lysoPLipase"/>
</dbReference>
<name>A0ABY7JU07_9FIRM</name>
<keyword evidence="2 4" id="KW-0442">Lipid degradation</keyword>
<reference evidence="6" key="1">
    <citation type="submission" date="2022-12" db="EMBL/GenBank/DDBJ databases">
        <title>Peptostreptococcus.</title>
        <authorList>
            <person name="Lee S.H."/>
        </authorList>
    </citation>
    <scope>NUCLEOTIDE SEQUENCE</scope>
    <source>
        <strain evidence="6">CBA3647</strain>
    </source>
</reference>
<keyword evidence="3 4" id="KW-0443">Lipid metabolism</keyword>
<dbReference type="SUPFAM" id="SSF52151">
    <property type="entry name" value="FabD/lysophospholipase-like"/>
    <property type="match status" value="1"/>
</dbReference>
<feature type="active site" description="Proton acceptor" evidence="4">
    <location>
        <position position="169"/>
    </location>
</feature>
<dbReference type="Gene3D" id="3.40.1090.10">
    <property type="entry name" value="Cytosolic phospholipase A2 catalytic domain"/>
    <property type="match status" value="1"/>
</dbReference>
<sequence>MDNLDVENIALIFEGGGMRCAFSAGISNVLVENKINFKYVTGISAGSSILVNYVIKDTIRTKKTFVDIAADKNFGGWKTFMSGKGYFNSDYIYEESSQPGQILEFDFQKLMATDIRFKIIAFDIESAQGREFTNEDVNSSDDIIKIVRASSSLPIFMKPTHYQGRDFYDGGLTGGIAIENAINDGYEKFFIVRTRPRGYRKEKPKRTKLLKKHYRNYPKVYQALITRYENYNRQCDLIDKLEKEGKAYVVYPDDMKINQRELDLFKLENTYKEAFYQGQKELDKWIEFIKNNK</sequence>
<dbReference type="Pfam" id="PF01734">
    <property type="entry name" value="Patatin"/>
    <property type="match status" value="1"/>
</dbReference>
<feature type="domain" description="PNPLA" evidence="5">
    <location>
        <begin position="11"/>
        <end position="182"/>
    </location>
</feature>
<evidence type="ECO:0000256" key="3">
    <source>
        <dbReference type="ARBA" id="ARBA00023098"/>
    </source>
</evidence>
<dbReference type="InterPro" id="IPR045943">
    <property type="entry name" value="DUF6363"/>
</dbReference>
<feature type="active site" description="Nucleophile" evidence="4">
    <location>
        <position position="44"/>
    </location>
</feature>
<keyword evidence="1 4" id="KW-0378">Hydrolase</keyword>
<dbReference type="PROSITE" id="PS51635">
    <property type="entry name" value="PNPLA"/>
    <property type="match status" value="1"/>
</dbReference>
<evidence type="ECO:0000259" key="5">
    <source>
        <dbReference type="PROSITE" id="PS51635"/>
    </source>
</evidence>
<gene>
    <name evidence="6" type="ORF">O0R46_01770</name>
</gene>
<feature type="short sequence motif" description="DGA/G" evidence="4">
    <location>
        <begin position="169"/>
        <end position="171"/>
    </location>
</feature>
<dbReference type="InterPro" id="IPR037483">
    <property type="entry name" value="YjjU-like"/>
</dbReference>
<evidence type="ECO:0000256" key="1">
    <source>
        <dbReference type="ARBA" id="ARBA00022801"/>
    </source>
</evidence>
<dbReference type="InterPro" id="IPR050301">
    <property type="entry name" value="NTE"/>
</dbReference>
<dbReference type="CDD" id="cd07208">
    <property type="entry name" value="Pat_hypo_Ecoli_yjju_like"/>
    <property type="match status" value="1"/>
</dbReference>
<dbReference type="Pfam" id="PF19890">
    <property type="entry name" value="DUF6363"/>
    <property type="match status" value="1"/>
</dbReference>
<evidence type="ECO:0000256" key="2">
    <source>
        <dbReference type="ARBA" id="ARBA00022963"/>
    </source>
</evidence>
<dbReference type="PANTHER" id="PTHR14226:SF25">
    <property type="entry name" value="PHOSPHOESTERASE"/>
    <property type="match status" value="1"/>
</dbReference>
<organism evidence="6 7">
    <name type="scientific">Peptostreptococcus equinus</name>
    <dbReference type="NCBI Taxonomy" id="3003601"/>
    <lineage>
        <taxon>Bacteria</taxon>
        <taxon>Bacillati</taxon>
        <taxon>Bacillota</taxon>
        <taxon>Clostridia</taxon>
        <taxon>Peptostreptococcales</taxon>
        <taxon>Peptostreptococcaceae</taxon>
        <taxon>Peptostreptococcus</taxon>
    </lineage>
</organism>
<dbReference type="EMBL" id="CP114052">
    <property type="protein sequence ID" value="WAW15202.1"/>
    <property type="molecule type" value="Genomic_DNA"/>
</dbReference>
<evidence type="ECO:0000313" key="7">
    <source>
        <dbReference type="Proteomes" id="UP001164187"/>
    </source>
</evidence>
<proteinExistence type="predicted"/>
<comment type="caution">
    <text evidence="4">Lacks conserved residue(s) required for the propagation of feature annotation.</text>
</comment>
<dbReference type="RefSeq" id="WP_269311896.1">
    <property type="nucleotide sequence ID" value="NZ_CP114052.1"/>
</dbReference>
<evidence type="ECO:0000313" key="6">
    <source>
        <dbReference type="EMBL" id="WAW15202.1"/>
    </source>
</evidence>
<accession>A0ABY7JU07</accession>
<protein>
    <submittedName>
        <fullName evidence="6">Patatin family protein</fullName>
    </submittedName>
</protein>